<dbReference type="AlphaFoldDB" id="A0AAW8F5G6"/>
<accession>A0AAW8F5G6</accession>
<reference evidence="1" key="1">
    <citation type="submission" date="2023-07" db="EMBL/GenBank/DDBJ databases">
        <title>Comparative genomics of wheat-associated soil bacteria to identify genetic determinants of phenazine resistance.</title>
        <authorList>
            <person name="Mouncey N."/>
        </authorList>
    </citation>
    <scope>NUCLEOTIDE SEQUENCE</scope>
    <source>
        <strain evidence="1">V4I22</strain>
    </source>
</reference>
<proteinExistence type="predicted"/>
<gene>
    <name evidence="1" type="ORF">QFZ22_000590</name>
</gene>
<name>A0AAW8F5G6_9ACTN</name>
<comment type="caution">
    <text evidence="1">The sequence shown here is derived from an EMBL/GenBank/DDBJ whole genome shotgun (WGS) entry which is preliminary data.</text>
</comment>
<protein>
    <submittedName>
        <fullName evidence="1">Transcriptional regulator with XRE-family HTH domain</fullName>
    </submittedName>
</protein>
<dbReference type="RefSeq" id="WP_306972183.1">
    <property type="nucleotide sequence ID" value="NZ_JAUSZV010000004.1"/>
</dbReference>
<organism evidence="1 2">
    <name type="scientific">Streptomyces canus</name>
    <dbReference type="NCBI Taxonomy" id="58343"/>
    <lineage>
        <taxon>Bacteria</taxon>
        <taxon>Bacillati</taxon>
        <taxon>Actinomycetota</taxon>
        <taxon>Actinomycetes</taxon>
        <taxon>Kitasatosporales</taxon>
        <taxon>Streptomycetaceae</taxon>
        <taxon>Streptomyces</taxon>
        <taxon>Streptomyces aurantiacus group</taxon>
    </lineage>
</organism>
<dbReference type="Proteomes" id="UP001234216">
    <property type="component" value="Unassembled WGS sequence"/>
</dbReference>
<evidence type="ECO:0000313" key="1">
    <source>
        <dbReference type="EMBL" id="MDQ0904605.1"/>
    </source>
</evidence>
<dbReference type="NCBIfam" id="NF047541">
    <property type="entry name" value="telomere_Tpg"/>
    <property type="match status" value="1"/>
</dbReference>
<sequence>MDAQHTNPASATLRRKLFDGLGRAERALFTRPSPKSPRAQMKFLLTRAKGSTAAVAERLGVSRRTVERYRSGAIKRPQKRLQAALVEETEAQWQPQVRAQARQRAATSGGLVISCRAHFGFGPEGSSDAGRVRDIMTAVSPAHADLILSARETGATDDELHGLVAEAIADAYFRKEGGGRAGVHVEFKDVNRLDISF</sequence>
<evidence type="ECO:0000313" key="2">
    <source>
        <dbReference type="Proteomes" id="UP001234216"/>
    </source>
</evidence>
<dbReference type="EMBL" id="JAUSZV010000004">
    <property type="protein sequence ID" value="MDQ0904605.1"/>
    <property type="molecule type" value="Genomic_DNA"/>
</dbReference>
<dbReference type="InterPro" id="IPR058118">
    <property type="entry name" value="Tpg"/>
</dbReference>